<sequence length="246" mass="27341">MPKPVLALLALLAGGWTHAAPVLRIVVGNAEPAPFVDYSPPRLSGPVIELVKTAAERCGLSPQFRPLPARRVLRSLALSQADAAAMLSFQTDRAKQMRYPMRDGQVDPRYRLAAMSYVLYVPQQSALRWDGLRLDLPEDEKVGVNRGWAITRELKARRIASEEGGNMAENFAKLQAGRIAAFAMHEPGGDAYLAGQPQLHMKKLQPPLKTESNYLVFSQAYGQAHPERMRCVWNQLPPLRRQLALP</sequence>
<evidence type="ECO:0000313" key="2">
    <source>
        <dbReference type="EMBL" id="MFC4490657.1"/>
    </source>
</evidence>
<feature type="chain" id="PRO_5047224950" evidence="1">
    <location>
        <begin position="20"/>
        <end position="246"/>
    </location>
</feature>
<dbReference type="PANTHER" id="PTHR35936:SF35">
    <property type="entry name" value="L-CYSTINE-BINDING PROTEIN TCYJ"/>
    <property type="match status" value="1"/>
</dbReference>
<dbReference type="Gene3D" id="3.40.190.10">
    <property type="entry name" value="Periplasmic binding protein-like II"/>
    <property type="match status" value="2"/>
</dbReference>
<name>A0ABV8ZSI6_9NEIS</name>
<dbReference type="PANTHER" id="PTHR35936">
    <property type="entry name" value="MEMBRANE-BOUND LYTIC MUREIN TRANSGLYCOSYLASE F"/>
    <property type="match status" value="1"/>
</dbReference>
<dbReference type="Proteomes" id="UP001595999">
    <property type="component" value="Unassembled WGS sequence"/>
</dbReference>
<keyword evidence="1" id="KW-0732">Signal</keyword>
<protein>
    <submittedName>
        <fullName evidence="2">Substrate-binding periplasmic protein</fullName>
    </submittedName>
</protein>
<keyword evidence="3" id="KW-1185">Reference proteome</keyword>
<dbReference type="RefSeq" id="WP_231463412.1">
    <property type="nucleotide sequence ID" value="NZ_JAJOHW010000100.1"/>
</dbReference>
<accession>A0ABV8ZSI6</accession>
<feature type="signal peptide" evidence="1">
    <location>
        <begin position="1"/>
        <end position="19"/>
    </location>
</feature>
<comment type="caution">
    <text evidence="2">The sequence shown here is derived from an EMBL/GenBank/DDBJ whole genome shotgun (WGS) entry which is preliminary data.</text>
</comment>
<gene>
    <name evidence="2" type="ORF">ACFO0R_13625</name>
</gene>
<evidence type="ECO:0000256" key="1">
    <source>
        <dbReference type="SAM" id="SignalP"/>
    </source>
</evidence>
<proteinExistence type="predicted"/>
<organism evidence="2 3">
    <name type="scientific">Chromobacterium aquaticum</name>
    <dbReference type="NCBI Taxonomy" id="467180"/>
    <lineage>
        <taxon>Bacteria</taxon>
        <taxon>Pseudomonadati</taxon>
        <taxon>Pseudomonadota</taxon>
        <taxon>Betaproteobacteria</taxon>
        <taxon>Neisseriales</taxon>
        <taxon>Chromobacteriaceae</taxon>
        <taxon>Chromobacterium</taxon>
    </lineage>
</organism>
<evidence type="ECO:0000313" key="3">
    <source>
        <dbReference type="Proteomes" id="UP001595999"/>
    </source>
</evidence>
<reference evidence="3" key="1">
    <citation type="journal article" date="2019" name="Int. J. Syst. Evol. Microbiol.">
        <title>The Global Catalogue of Microorganisms (GCM) 10K type strain sequencing project: providing services to taxonomists for standard genome sequencing and annotation.</title>
        <authorList>
            <consortium name="The Broad Institute Genomics Platform"/>
            <consortium name="The Broad Institute Genome Sequencing Center for Infectious Disease"/>
            <person name="Wu L."/>
            <person name="Ma J."/>
        </authorList>
    </citation>
    <scope>NUCLEOTIDE SEQUENCE [LARGE SCALE GENOMIC DNA]</scope>
    <source>
        <strain evidence="3">CGMCC 4.7608</strain>
    </source>
</reference>
<dbReference type="SUPFAM" id="SSF53850">
    <property type="entry name" value="Periplasmic binding protein-like II"/>
    <property type="match status" value="1"/>
</dbReference>
<dbReference type="EMBL" id="JBHSEK010000008">
    <property type="protein sequence ID" value="MFC4490657.1"/>
    <property type="molecule type" value="Genomic_DNA"/>
</dbReference>